<comment type="caution">
    <text evidence="1">The sequence shown here is derived from an EMBL/GenBank/DDBJ whole genome shotgun (WGS) entry which is preliminary data.</text>
</comment>
<organism evidence="1 2">
    <name type="scientific">Candidatus Daviesbacteria bacterium RIFOXYD1_FULL_41_10</name>
    <dbReference type="NCBI Taxonomy" id="1797801"/>
    <lineage>
        <taxon>Bacteria</taxon>
        <taxon>Candidatus Daviesiibacteriota</taxon>
    </lineage>
</organism>
<dbReference type="AlphaFoldDB" id="A0A1F5MZI2"/>
<protein>
    <submittedName>
        <fullName evidence="1">Uncharacterized protein</fullName>
    </submittedName>
</protein>
<evidence type="ECO:0000313" key="2">
    <source>
        <dbReference type="Proteomes" id="UP000177135"/>
    </source>
</evidence>
<dbReference type="EMBL" id="MFEC01000034">
    <property type="protein sequence ID" value="OGE70764.1"/>
    <property type="molecule type" value="Genomic_DNA"/>
</dbReference>
<reference evidence="1 2" key="1">
    <citation type="journal article" date="2016" name="Nat. Commun.">
        <title>Thousands of microbial genomes shed light on interconnected biogeochemical processes in an aquifer system.</title>
        <authorList>
            <person name="Anantharaman K."/>
            <person name="Brown C.T."/>
            <person name="Hug L.A."/>
            <person name="Sharon I."/>
            <person name="Castelle C.J."/>
            <person name="Probst A.J."/>
            <person name="Thomas B.C."/>
            <person name="Singh A."/>
            <person name="Wilkins M.J."/>
            <person name="Karaoz U."/>
            <person name="Brodie E.L."/>
            <person name="Williams K.H."/>
            <person name="Hubbard S.S."/>
            <person name="Banfield J.F."/>
        </authorList>
    </citation>
    <scope>NUCLEOTIDE SEQUENCE [LARGE SCALE GENOMIC DNA]</scope>
</reference>
<gene>
    <name evidence="1" type="ORF">A2617_01620</name>
</gene>
<sequence>MTEINKMRTQEQLERDLKSVRWRKEELKQPLPRICNLSYREQITTQVSTCEVMEQVLEYVLGHRQTLPQVLLDTGLKETSVALEAILEGDPPAAVNIGDRRIPLNVADDFKGLKLPVIGRGDFNI</sequence>
<accession>A0A1F5MZI2</accession>
<proteinExistence type="predicted"/>
<name>A0A1F5MZI2_9BACT</name>
<dbReference type="Proteomes" id="UP000177135">
    <property type="component" value="Unassembled WGS sequence"/>
</dbReference>
<evidence type="ECO:0000313" key="1">
    <source>
        <dbReference type="EMBL" id="OGE70764.1"/>
    </source>
</evidence>